<dbReference type="Pfam" id="PF00534">
    <property type="entry name" value="Glycos_transf_1"/>
    <property type="match status" value="1"/>
</dbReference>
<dbReference type="Pfam" id="PF13439">
    <property type="entry name" value="Glyco_transf_4"/>
    <property type="match status" value="1"/>
</dbReference>
<evidence type="ECO:0000259" key="2">
    <source>
        <dbReference type="Pfam" id="PF13439"/>
    </source>
</evidence>
<dbReference type="PANTHER" id="PTHR12526:SF638">
    <property type="entry name" value="SPORE COAT PROTEIN SA"/>
    <property type="match status" value="1"/>
</dbReference>
<organism evidence="3 4">
    <name type="scientific">Serratia ureilytica</name>
    <dbReference type="NCBI Taxonomy" id="300181"/>
    <lineage>
        <taxon>Bacteria</taxon>
        <taxon>Pseudomonadati</taxon>
        <taxon>Pseudomonadota</taxon>
        <taxon>Gammaproteobacteria</taxon>
        <taxon>Enterobacterales</taxon>
        <taxon>Yersiniaceae</taxon>
        <taxon>Serratia</taxon>
    </lineage>
</organism>
<dbReference type="GO" id="GO:0016757">
    <property type="term" value="F:glycosyltransferase activity"/>
    <property type="evidence" value="ECO:0007669"/>
    <property type="project" value="InterPro"/>
</dbReference>
<dbReference type="RefSeq" id="WP_147838910.1">
    <property type="nucleotide sequence ID" value="NZ_JAQSPV010000013.1"/>
</dbReference>
<accession>A0A9X9G191</accession>
<evidence type="ECO:0000259" key="1">
    <source>
        <dbReference type="Pfam" id="PF00534"/>
    </source>
</evidence>
<dbReference type="InterPro" id="IPR028098">
    <property type="entry name" value="Glyco_trans_4-like_N"/>
</dbReference>
<dbReference type="InterPro" id="IPR001296">
    <property type="entry name" value="Glyco_trans_1"/>
</dbReference>
<dbReference type="EMBL" id="VOUP01000015">
    <property type="protein sequence ID" value="TXE26110.1"/>
    <property type="molecule type" value="Genomic_DNA"/>
</dbReference>
<dbReference type="PANTHER" id="PTHR12526">
    <property type="entry name" value="GLYCOSYLTRANSFERASE"/>
    <property type="match status" value="1"/>
</dbReference>
<protein>
    <submittedName>
        <fullName evidence="3">Glycosyltransferase</fullName>
    </submittedName>
</protein>
<feature type="domain" description="Glycosyl transferase family 1" evidence="1">
    <location>
        <begin position="190"/>
        <end position="341"/>
    </location>
</feature>
<dbReference type="CDD" id="cd03811">
    <property type="entry name" value="GT4_GT28_WabH-like"/>
    <property type="match status" value="1"/>
</dbReference>
<dbReference type="AlphaFoldDB" id="A0A9X9G191"/>
<evidence type="ECO:0000313" key="4">
    <source>
        <dbReference type="Proteomes" id="UP000321307"/>
    </source>
</evidence>
<dbReference type="Proteomes" id="UP000321307">
    <property type="component" value="Unassembled WGS sequence"/>
</dbReference>
<dbReference type="GO" id="GO:1901135">
    <property type="term" value="P:carbohydrate derivative metabolic process"/>
    <property type="evidence" value="ECO:0007669"/>
    <property type="project" value="UniProtKB-ARBA"/>
</dbReference>
<gene>
    <name evidence="3" type="ORF">FOT63_21180</name>
</gene>
<sequence>MKKHILLIIDGLPGGGAENVTLTLAKGLQQRDCAVTLLSLSDRLDYEIPAGVNYIVDHDTNSGPFRKTHELSRRAASMDRLLPGLFAEFGKPALVISHLHKTDRIVVRSRVLRECNVWYCVHGMFSRTYLGNKTGFSRWLKQKKVQKVYRNRKVITVSEAIGTDLIEQSGIRPEKLITIYNPFNIKEIENRAEQENLFAGEDYILHVGRFHQVKRHDRLLAAFALADLPAKLVLIGQGEAAVTHAIQEKITALNLQDKVVLAGFHANPLPAIKGAKMVALSSDSEGLPTVLIEALICHTPIVSTACPGGVAEIMSGALQPYLAEMNEQALAEKMRLAWQTPPQITAEMYSKFDYEKILDKYLSLAE</sequence>
<dbReference type="SUPFAM" id="SSF53756">
    <property type="entry name" value="UDP-Glycosyltransferase/glycogen phosphorylase"/>
    <property type="match status" value="1"/>
</dbReference>
<dbReference type="Gene3D" id="3.40.50.2000">
    <property type="entry name" value="Glycogen Phosphorylase B"/>
    <property type="match status" value="2"/>
</dbReference>
<evidence type="ECO:0000313" key="3">
    <source>
        <dbReference type="EMBL" id="TXE26110.1"/>
    </source>
</evidence>
<proteinExistence type="predicted"/>
<reference evidence="3 4" key="1">
    <citation type="submission" date="2019-07" db="EMBL/GenBank/DDBJ databases">
        <title>Serratia strains were isolated from fresh produce.</title>
        <authorList>
            <person name="Cho G.-S."/>
            <person name="Stein M."/>
            <person name="Lee W."/>
            <person name="Suh S.H."/>
            <person name="Franz C.M.A.P."/>
        </authorList>
    </citation>
    <scope>NUCLEOTIDE SEQUENCE [LARGE SCALE GENOMIC DNA]</scope>
    <source>
        <strain evidence="3 4">S17</strain>
    </source>
</reference>
<name>A0A9X9G191_9GAMM</name>
<feature type="domain" description="Glycosyltransferase subfamily 4-like N-terminal" evidence="2">
    <location>
        <begin position="15"/>
        <end position="185"/>
    </location>
</feature>
<comment type="caution">
    <text evidence="3">The sequence shown here is derived from an EMBL/GenBank/DDBJ whole genome shotgun (WGS) entry which is preliminary data.</text>
</comment>